<organism evidence="1 2">
    <name type="scientific">Dactylosporangium roseum</name>
    <dbReference type="NCBI Taxonomy" id="47989"/>
    <lineage>
        <taxon>Bacteria</taxon>
        <taxon>Bacillati</taxon>
        <taxon>Actinomycetota</taxon>
        <taxon>Actinomycetes</taxon>
        <taxon>Micromonosporales</taxon>
        <taxon>Micromonosporaceae</taxon>
        <taxon>Dactylosporangium</taxon>
    </lineage>
</organism>
<evidence type="ECO:0000313" key="1">
    <source>
        <dbReference type="EMBL" id="UWZ37522.1"/>
    </source>
</evidence>
<dbReference type="EMBL" id="CP073721">
    <property type="protein sequence ID" value="UWZ37522.1"/>
    <property type="molecule type" value="Genomic_DNA"/>
</dbReference>
<dbReference type="Proteomes" id="UP001058271">
    <property type="component" value="Chromosome"/>
</dbReference>
<proteinExistence type="predicted"/>
<evidence type="ECO:0000313" key="2">
    <source>
        <dbReference type="Proteomes" id="UP001058271"/>
    </source>
</evidence>
<accession>A0ABY5Z7R4</accession>
<gene>
    <name evidence="1" type="ORF">Drose_04355</name>
</gene>
<reference evidence="1" key="1">
    <citation type="submission" date="2021-04" db="EMBL/GenBank/DDBJ databases">
        <title>Biosynthetic gene clusters of Dactylosporangioum roseum.</title>
        <authorList>
            <person name="Hartkoorn R.C."/>
            <person name="Beaudoing E."/>
            <person name="Hot D."/>
            <person name="Moureu S."/>
        </authorList>
    </citation>
    <scope>NUCLEOTIDE SEQUENCE</scope>
    <source>
        <strain evidence="1">NRRL B-16295</strain>
    </source>
</reference>
<keyword evidence="2" id="KW-1185">Reference proteome</keyword>
<protein>
    <submittedName>
        <fullName evidence="1">Uncharacterized protein</fullName>
    </submittedName>
</protein>
<sequence length="77" mass="8423">MPADLHQQITDEIAHFDGPVDRALRAVVERHQPVPCAWGACRSPETHRVCATCGPAVNHPCDELRTIAEQLGIQEAS</sequence>
<dbReference type="RefSeq" id="WP_260726879.1">
    <property type="nucleotide sequence ID" value="NZ_BAAABS010000070.1"/>
</dbReference>
<name>A0ABY5Z7R4_9ACTN</name>